<feature type="region of interest" description="Disordered" evidence="2">
    <location>
        <begin position="246"/>
        <end position="344"/>
    </location>
</feature>
<name>A0A2N9HDR3_FAGSY</name>
<feature type="coiled-coil region" evidence="1">
    <location>
        <begin position="423"/>
        <end position="485"/>
    </location>
</feature>
<reference evidence="3" key="1">
    <citation type="submission" date="2018-02" db="EMBL/GenBank/DDBJ databases">
        <authorList>
            <person name="Cohen D.B."/>
            <person name="Kent A.D."/>
        </authorList>
    </citation>
    <scope>NUCLEOTIDE SEQUENCE</scope>
</reference>
<keyword evidence="1" id="KW-0175">Coiled coil</keyword>
<evidence type="ECO:0000256" key="2">
    <source>
        <dbReference type="SAM" id="MobiDB-lite"/>
    </source>
</evidence>
<feature type="compositionally biased region" description="Acidic residues" evidence="2">
    <location>
        <begin position="568"/>
        <end position="589"/>
    </location>
</feature>
<dbReference type="EMBL" id="OIVN01003238">
    <property type="protein sequence ID" value="SPD09739.1"/>
    <property type="molecule type" value="Genomic_DNA"/>
</dbReference>
<dbReference type="AlphaFoldDB" id="A0A2N9HDR3"/>
<feature type="compositionally biased region" description="Basic residues" evidence="2">
    <location>
        <begin position="271"/>
        <end position="286"/>
    </location>
</feature>
<protein>
    <submittedName>
        <fullName evidence="3">Uncharacterized protein</fullName>
    </submittedName>
</protein>
<feature type="compositionally biased region" description="Polar residues" evidence="2">
    <location>
        <begin position="538"/>
        <end position="555"/>
    </location>
</feature>
<gene>
    <name evidence="3" type="ORF">FSB_LOCUS37621</name>
</gene>
<feature type="region of interest" description="Disordered" evidence="2">
    <location>
        <begin position="538"/>
        <end position="619"/>
    </location>
</feature>
<evidence type="ECO:0000256" key="1">
    <source>
        <dbReference type="SAM" id="Coils"/>
    </source>
</evidence>
<sequence>MARTQSRSRASKLARLVNSEASMTRFRELYKVPPSIRLAYCNLDDFPEINKDEILLSIMAVVKGGVRFPLHPLLVNFLQIVNATPSQVSVNLFRIIMGVVALNRLLGVNLRTGEILRVYQYMCPGEESRTLCHLKAKNVHQKLVNGLPDTNKGYDKDYLRVSGDWFTESKCWSSVGYPDPSRIALYEGQADTELVKEGACNQHLRPMVPRSQEVRVETSVPCLAVPADTTALSDDPELIPTGQVSEMAPPINPFELMGKATGGSSSGAAKGKGKGRGKGAGKKSKKMVSESSLSEQTTQTTTQEHPRPLPVVHEIDESDHGEDLAPPRKKGRSEGPSMPAEGTSSSFEAWVPNLLFGDGPISVHDTVLDETETELSAHVAHGLARAACLPGDMNQWDSMNSGQIFRHVTRGMMMGILSMVSRVVKMTQELQKKGADYKRLEDQHFINVNLMKEAEERARTEVENRKRAEVELTELKEKVRKLESECLASLGKAREEGKEEGKAKGKILGHESAMEEARTQFRMVYNISFWRGWKSALTKTKQPETSELFLRSNTPIPYPEEGLKDSDNEAQEEEGEEEEEEEEDDDGGEEGTGPDRMQEVPQPAPTEKAMDAPGPSSGS</sequence>
<accession>A0A2N9HDR3</accession>
<organism evidence="3">
    <name type="scientific">Fagus sylvatica</name>
    <name type="common">Beechnut</name>
    <dbReference type="NCBI Taxonomy" id="28930"/>
    <lineage>
        <taxon>Eukaryota</taxon>
        <taxon>Viridiplantae</taxon>
        <taxon>Streptophyta</taxon>
        <taxon>Embryophyta</taxon>
        <taxon>Tracheophyta</taxon>
        <taxon>Spermatophyta</taxon>
        <taxon>Magnoliopsida</taxon>
        <taxon>eudicotyledons</taxon>
        <taxon>Gunneridae</taxon>
        <taxon>Pentapetalae</taxon>
        <taxon>rosids</taxon>
        <taxon>fabids</taxon>
        <taxon>Fagales</taxon>
        <taxon>Fagaceae</taxon>
        <taxon>Fagus</taxon>
    </lineage>
</organism>
<evidence type="ECO:0000313" key="3">
    <source>
        <dbReference type="EMBL" id="SPD09739.1"/>
    </source>
</evidence>
<proteinExistence type="predicted"/>
<feature type="compositionally biased region" description="Low complexity" evidence="2">
    <location>
        <begin position="289"/>
        <end position="303"/>
    </location>
</feature>